<feature type="domain" description="Acyl-CoA thioesterase-like N-terminal HotDog" evidence="1">
    <location>
        <begin position="20"/>
        <end position="101"/>
    </location>
</feature>
<dbReference type="InterPro" id="IPR042171">
    <property type="entry name" value="Acyl-CoA_hotdog"/>
</dbReference>
<protein>
    <recommendedName>
        <fullName evidence="5">Thioesterase family protein</fullName>
    </recommendedName>
</protein>
<dbReference type="STRING" id="1317117.ATO7_11043"/>
<organism evidence="3 4">
    <name type="scientific">Oceanococcus atlanticus</name>
    <dbReference type="NCBI Taxonomy" id="1317117"/>
    <lineage>
        <taxon>Bacteria</taxon>
        <taxon>Pseudomonadati</taxon>
        <taxon>Pseudomonadota</taxon>
        <taxon>Gammaproteobacteria</taxon>
        <taxon>Chromatiales</taxon>
        <taxon>Oceanococcaceae</taxon>
        <taxon>Oceanococcus</taxon>
    </lineage>
</organism>
<dbReference type="Gene3D" id="2.40.160.210">
    <property type="entry name" value="Acyl-CoA thioesterase, double hotdog domain"/>
    <property type="match status" value="1"/>
</dbReference>
<dbReference type="AlphaFoldDB" id="A0A1Y1SC97"/>
<dbReference type="RefSeq" id="WP_083561868.1">
    <property type="nucleotide sequence ID" value="NZ_AQQV01000003.1"/>
</dbReference>
<reference evidence="3 4" key="1">
    <citation type="submission" date="2013-04" db="EMBL/GenBank/DDBJ databases">
        <title>Oceanococcus atlanticus 22II-S10r2 Genome Sequencing.</title>
        <authorList>
            <person name="Lai Q."/>
            <person name="Li G."/>
            <person name="Shao Z."/>
        </authorList>
    </citation>
    <scope>NUCLEOTIDE SEQUENCE [LARGE SCALE GENOMIC DNA]</scope>
    <source>
        <strain evidence="3 4">22II-S10r2</strain>
    </source>
</reference>
<dbReference type="Pfam" id="PF13622">
    <property type="entry name" value="4HBT_3"/>
    <property type="match status" value="1"/>
</dbReference>
<dbReference type="SUPFAM" id="SSF54637">
    <property type="entry name" value="Thioesterase/thiol ester dehydrase-isomerase"/>
    <property type="match status" value="1"/>
</dbReference>
<gene>
    <name evidence="3" type="ORF">ATO7_11043</name>
</gene>
<dbReference type="InterPro" id="IPR029069">
    <property type="entry name" value="HotDog_dom_sf"/>
</dbReference>
<evidence type="ECO:0000313" key="4">
    <source>
        <dbReference type="Proteomes" id="UP000192342"/>
    </source>
</evidence>
<evidence type="ECO:0000259" key="1">
    <source>
        <dbReference type="Pfam" id="PF13622"/>
    </source>
</evidence>
<dbReference type="Pfam" id="PF20789">
    <property type="entry name" value="4HBT_3C"/>
    <property type="match status" value="1"/>
</dbReference>
<dbReference type="InterPro" id="IPR049450">
    <property type="entry name" value="ACOT8-like_C"/>
</dbReference>
<proteinExistence type="predicted"/>
<accession>A0A1Y1SC97</accession>
<feature type="domain" description="Acyl-CoA thioesterase-like C-terminal" evidence="2">
    <location>
        <begin position="131"/>
        <end position="255"/>
    </location>
</feature>
<sequence>MSDCFFRSDNGDFIATEHTQGPWARGFQHAGPPAALIAHAVEAEAGPMHVARLSLDLLRPIPIARLRVELTQRTGGKRRRIIEARLIDRDSDQTVISALALLLRRCDVATPELPSHDPKAPPEPASGEDFTFDFFDGPVGYHTAMQSCRVSGGPGCGHAQMWMRPRMPLIDDSAISPLQRLMLAVDSGSGVSAAVNPREYAFMNPDLNVNIRRYPVGDWVCLDAMSHFQSFGLGLAETRVWDSQGVIADAAQNLLLEPR</sequence>
<name>A0A1Y1SC97_9GAMM</name>
<evidence type="ECO:0000313" key="3">
    <source>
        <dbReference type="EMBL" id="ORE85824.1"/>
    </source>
</evidence>
<dbReference type="InterPro" id="IPR049449">
    <property type="entry name" value="TesB_ACOT8-like_N"/>
</dbReference>
<evidence type="ECO:0000259" key="2">
    <source>
        <dbReference type="Pfam" id="PF20789"/>
    </source>
</evidence>
<keyword evidence="4" id="KW-1185">Reference proteome</keyword>
<dbReference type="EMBL" id="AQQV01000003">
    <property type="protein sequence ID" value="ORE85824.1"/>
    <property type="molecule type" value="Genomic_DNA"/>
</dbReference>
<evidence type="ECO:0008006" key="5">
    <source>
        <dbReference type="Google" id="ProtNLM"/>
    </source>
</evidence>
<dbReference type="Proteomes" id="UP000192342">
    <property type="component" value="Unassembled WGS sequence"/>
</dbReference>
<comment type="caution">
    <text evidence="3">The sequence shown here is derived from an EMBL/GenBank/DDBJ whole genome shotgun (WGS) entry which is preliminary data.</text>
</comment>
<dbReference type="OrthoDB" id="1413770at2"/>